<keyword evidence="5 9" id="KW-0732">Signal</keyword>
<keyword evidence="8" id="KW-0811">Translocation</keyword>
<dbReference type="Pfam" id="PF16782">
    <property type="entry name" value="SIL1"/>
    <property type="match status" value="1"/>
</dbReference>
<evidence type="ECO:0000256" key="7">
    <source>
        <dbReference type="ARBA" id="ARBA00022927"/>
    </source>
</evidence>
<dbReference type="EMBL" id="CCBQ010000045">
    <property type="protein sequence ID" value="CDO95691.1"/>
    <property type="molecule type" value="Genomic_DNA"/>
</dbReference>
<evidence type="ECO:0000256" key="4">
    <source>
        <dbReference type="ARBA" id="ARBA00022448"/>
    </source>
</evidence>
<dbReference type="Gene3D" id="1.25.10.10">
    <property type="entry name" value="Leucine-rich Repeat Variant"/>
    <property type="match status" value="1"/>
</dbReference>
<dbReference type="GO" id="GO:0000774">
    <property type="term" value="F:adenyl-nucleotide exchange factor activity"/>
    <property type="evidence" value="ECO:0007669"/>
    <property type="project" value="InterPro"/>
</dbReference>
<evidence type="ECO:0000256" key="1">
    <source>
        <dbReference type="ARBA" id="ARBA00010588"/>
    </source>
</evidence>
<dbReference type="Proteomes" id="UP000031516">
    <property type="component" value="Unassembled WGS sequence"/>
</dbReference>
<evidence type="ECO:0000256" key="8">
    <source>
        <dbReference type="ARBA" id="ARBA00023010"/>
    </source>
</evidence>
<dbReference type="OrthoDB" id="448649at2759"/>
<comment type="subunit">
    <text evidence="2">Interacts with KAR2.</text>
</comment>
<comment type="similarity">
    <text evidence="1">Belongs to the SIL1 family.</text>
</comment>
<sequence length="505" mass="56860">MRVERARKLISVLTLLLFTKLAVSQVVLAPSHSKDASNYDAANNDQSKLGTVIDSSDGEIASDSAVNDDGSDLVIGDHLICNSVECYPKVFEPSSGWKEIRPGQRLPVGLDIRISLEKGTKEAKLPEPVSEGAGGEGNADSEIENVVIDTEGKIIQHSEPDELAEEAVEEQINFVFNDHEVEGGPEPREITEDTTDLTIAESVTAESASNVQAAHEFSKDFAKIKSLAQLSSDEKNWEEVESILDDLVEFAHDYKKGFKILSNEFELLESLSFNDELAVSIRELAARIIISSLRNNPPAIDFVNENYPQTTFKLCEKLAELQAFRGSKPLVKRFLSILDVLLSRTEFVSIKDDVLWSTYKIEDPSSKVKILEIISKFFSERNEAVINNTELDMKTVQKWVNELTTIIQTPELDELHVRSFFHCISYIKSRFKNHVKIDSDFLNWLINEIELRNEAAKNELYKRDDGQLEFDSLLAESRHAIFGNPNAARLKERIYHNDELLADEL</sequence>
<evidence type="ECO:0000256" key="6">
    <source>
        <dbReference type="ARBA" id="ARBA00022824"/>
    </source>
</evidence>
<dbReference type="GO" id="GO:0015031">
    <property type="term" value="P:protein transport"/>
    <property type="evidence" value="ECO:0007669"/>
    <property type="project" value="UniProtKB-KW"/>
</dbReference>
<dbReference type="InterPro" id="IPR011989">
    <property type="entry name" value="ARM-like"/>
</dbReference>
<evidence type="ECO:0000256" key="5">
    <source>
        <dbReference type="ARBA" id="ARBA00022729"/>
    </source>
</evidence>
<reference evidence="10 11" key="1">
    <citation type="submission" date="2014-03" db="EMBL/GenBank/DDBJ databases">
        <title>The genome of Kluyveromyces dobzhanskii.</title>
        <authorList>
            <person name="Nystedt B."/>
            <person name="Astrom S."/>
        </authorList>
    </citation>
    <scope>NUCLEOTIDE SEQUENCE [LARGE SCALE GENOMIC DNA]</scope>
    <source>
        <strain evidence="10 11">CBS 2104</strain>
    </source>
</reference>
<comment type="caution">
    <text evidence="10">The sequence shown here is derived from an EMBL/GenBank/DDBJ whole genome shotgun (WGS) entry which is preliminary data.</text>
</comment>
<evidence type="ECO:0000256" key="3">
    <source>
        <dbReference type="ARBA" id="ARBA00015352"/>
    </source>
</evidence>
<keyword evidence="6" id="KW-0256">Endoplasmic reticulum</keyword>
<feature type="chain" id="PRO_5002056115" description="Nucleotide exchange factor SIL1" evidence="9">
    <location>
        <begin position="25"/>
        <end position="505"/>
    </location>
</feature>
<organism evidence="10 11">
    <name type="scientific">Kluyveromyces dobzhanskii CBS 2104</name>
    <dbReference type="NCBI Taxonomy" id="1427455"/>
    <lineage>
        <taxon>Eukaryota</taxon>
        <taxon>Fungi</taxon>
        <taxon>Dikarya</taxon>
        <taxon>Ascomycota</taxon>
        <taxon>Saccharomycotina</taxon>
        <taxon>Saccharomycetes</taxon>
        <taxon>Saccharomycetales</taxon>
        <taxon>Saccharomycetaceae</taxon>
        <taxon>Kluyveromyces</taxon>
    </lineage>
</organism>
<keyword evidence="11" id="KW-1185">Reference proteome</keyword>
<feature type="signal peptide" evidence="9">
    <location>
        <begin position="1"/>
        <end position="24"/>
    </location>
</feature>
<dbReference type="InterPro" id="IPR031884">
    <property type="entry name" value="Sil1_fungi"/>
</dbReference>
<protein>
    <recommendedName>
        <fullName evidence="3">Nucleotide exchange factor SIL1</fullName>
    </recommendedName>
</protein>
<evidence type="ECO:0000256" key="2">
    <source>
        <dbReference type="ARBA" id="ARBA00011799"/>
    </source>
</evidence>
<proteinExistence type="inferred from homology"/>
<evidence type="ECO:0000256" key="9">
    <source>
        <dbReference type="SAM" id="SignalP"/>
    </source>
</evidence>
<dbReference type="GO" id="GO:0005783">
    <property type="term" value="C:endoplasmic reticulum"/>
    <property type="evidence" value="ECO:0007669"/>
    <property type="project" value="InterPro"/>
</dbReference>
<name>A0A0A8L9E0_9SACH</name>
<keyword evidence="4" id="KW-0813">Transport</keyword>
<evidence type="ECO:0000313" key="11">
    <source>
        <dbReference type="Proteomes" id="UP000031516"/>
    </source>
</evidence>
<keyword evidence="7" id="KW-0653">Protein transport</keyword>
<evidence type="ECO:0000313" key="10">
    <source>
        <dbReference type="EMBL" id="CDO95691.1"/>
    </source>
</evidence>
<gene>
    <name evidence="10" type="ORF">KLDO_g3923</name>
</gene>
<dbReference type="AlphaFoldDB" id="A0A0A8L9E0"/>
<accession>A0A0A8L9E0</accession>